<sequence length="1035" mass="115281">MYLATSTLCSDSNYNNSGTFGLDFKEIIGNIKTIKIFAWEPMFLDPKYQQANPADSLPQWASMLVYIIRVALRLAKSIADELGAYLTIHMYVFSNSGHANTITNAKLFELGSLMDNLQTKLSHCSFDWGYDDYGYHAPECTLTDVSLNAGAGEVVAIVGKTGAGKSSLLLAMCSEMEMTGGTGRLVGKIAYLEQQPWIMNDTLRANILFGREYDEKYYWEVLHACALTDDLEMWPNSDMTIIGENGFNISGGQRARLALARTVYSRADIYFLDDPLSAVDAIVKRHILDNIILSTGILGNKLRFVTTNADNILPLCNQVVTVDDGYVSVRAQTPLVHKTIGTASAQKTKPKSVDSMDETLQPALPTDETQVKRIPANNSAHPAGTNANASASARTQVSKRRSHWDNAKYAIRTCGWSVITTTLLTSIFSRVLQYIFTEFKLDALRANSKSDITGGNTVLLYMRMKMLSNISYSLLSQLQLVAKGAVINWSLKKRVNNMLVRSLLLSPLSFFEGTTAQQAYSNSFTANNTIVHLIPRLLTYDCSQAALVLLLAYRVLLLAPQLLIFIPVLVWISRVASTRISQTTDAIAELKRSSESMYQRVQSLANNGAQMIRLFGVEPFFTSQYIKRTEDETRLEAIKSSSEDYSYILQKLIGQATKSAMSLLYIAKAKFLGVELRSNDLAGFQESTSLLIKHVNLTVKFPRVVLKALDKVNEFRDFAERDPEAPYVVDSCRPSAQWPPNGKIEFRNFSMKYGADQGYALKNINLAINSGEKIGIVGRTGAGKSSLAKVLFRLIHEHTSGSILIDGQDISEFGVGDYRPRLGMIPQESSMFDGSIRRNLDPLNQFDIEEMWGSMIKCNMAKCASSNRSSKVNRNIGYDIDSGEVLKRRQWQKASWLKRVLLFILKRVPRPVSPAKLVPHGLDKPVKECFGGFSSGQQQLFGLCRVIMRKRKIIVLDEATANVDLETDKSVQELIRKEFKDCTVLTIAHRLETIMKSDRIIVMDKGTIAEIGTPQELLAKDGMFAQLVKTSDFGQ</sequence>
<evidence type="ECO:0000256" key="10">
    <source>
        <dbReference type="SAM" id="MobiDB-lite"/>
    </source>
</evidence>
<dbReference type="GO" id="GO:0016887">
    <property type="term" value="F:ATP hydrolysis activity"/>
    <property type="evidence" value="ECO:0007669"/>
    <property type="project" value="InterPro"/>
</dbReference>
<organism evidence="12 13">
    <name type="scientific">Coemansia spiralis</name>
    <dbReference type="NCBI Taxonomy" id="417178"/>
    <lineage>
        <taxon>Eukaryota</taxon>
        <taxon>Fungi</taxon>
        <taxon>Fungi incertae sedis</taxon>
        <taxon>Zoopagomycota</taxon>
        <taxon>Kickxellomycotina</taxon>
        <taxon>Kickxellomycetes</taxon>
        <taxon>Kickxellales</taxon>
        <taxon>Kickxellaceae</taxon>
        <taxon>Coemansia</taxon>
    </lineage>
</organism>
<comment type="caution">
    <text evidence="12">The sequence shown here is derived from an EMBL/GenBank/DDBJ whole genome shotgun (WGS) entry which is preliminary data.</text>
</comment>
<dbReference type="InterPro" id="IPR050173">
    <property type="entry name" value="ABC_transporter_C-like"/>
</dbReference>
<comment type="similarity">
    <text evidence="2">Belongs to the ABC transporter superfamily. ABCC family. Conjugate transporter (TC 3.A.1.208) subfamily.</text>
</comment>
<keyword evidence="7" id="KW-0067">ATP-binding</keyword>
<evidence type="ECO:0000313" key="13">
    <source>
        <dbReference type="Proteomes" id="UP001151516"/>
    </source>
</evidence>
<keyword evidence="3" id="KW-0813">Transport</keyword>
<keyword evidence="9" id="KW-0472">Membrane</keyword>
<evidence type="ECO:0000256" key="4">
    <source>
        <dbReference type="ARBA" id="ARBA00022692"/>
    </source>
</evidence>
<dbReference type="SMART" id="SM00382">
    <property type="entry name" value="AAA"/>
    <property type="match status" value="2"/>
</dbReference>
<gene>
    <name evidence="12" type="primary">ABCC1_3</name>
    <name evidence="12" type="ORF">IWW39_003473</name>
</gene>
<keyword evidence="13" id="KW-1185">Reference proteome</keyword>
<dbReference type="PANTHER" id="PTHR24223">
    <property type="entry name" value="ATP-BINDING CASSETTE SUB-FAMILY C"/>
    <property type="match status" value="1"/>
</dbReference>
<dbReference type="Pfam" id="PF00005">
    <property type="entry name" value="ABC_tran"/>
    <property type="match status" value="2"/>
</dbReference>
<protein>
    <submittedName>
        <fullName evidence="12">Multidrug resistance-associated protein 1</fullName>
    </submittedName>
</protein>
<evidence type="ECO:0000256" key="5">
    <source>
        <dbReference type="ARBA" id="ARBA00022737"/>
    </source>
</evidence>
<evidence type="ECO:0000256" key="2">
    <source>
        <dbReference type="ARBA" id="ARBA00009726"/>
    </source>
</evidence>
<dbReference type="GO" id="GO:0005524">
    <property type="term" value="F:ATP binding"/>
    <property type="evidence" value="ECO:0007669"/>
    <property type="project" value="UniProtKB-KW"/>
</dbReference>
<dbReference type="CDD" id="cd03244">
    <property type="entry name" value="ABCC_MRP_domain2"/>
    <property type="match status" value="1"/>
</dbReference>
<evidence type="ECO:0000256" key="1">
    <source>
        <dbReference type="ARBA" id="ARBA00004141"/>
    </source>
</evidence>
<dbReference type="Gene3D" id="3.40.50.300">
    <property type="entry name" value="P-loop containing nucleotide triphosphate hydrolases"/>
    <property type="match status" value="2"/>
</dbReference>
<dbReference type="EMBL" id="JANBTX010000098">
    <property type="protein sequence ID" value="KAJ2686678.1"/>
    <property type="molecule type" value="Genomic_DNA"/>
</dbReference>
<dbReference type="FunFam" id="3.40.50.300:FF:000973">
    <property type="entry name" value="Multidrug resistance-associated protein 4"/>
    <property type="match status" value="1"/>
</dbReference>
<keyword evidence="4" id="KW-0812">Transmembrane</keyword>
<dbReference type="Proteomes" id="UP001151516">
    <property type="component" value="Unassembled WGS sequence"/>
</dbReference>
<feature type="region of interest" description="Disordered" evidence="10">
    <location>
        <begin position="376"/>
        <end position="397"/>
    </location>
</feature>
<dbReference type="PANTHER" id="PTHR24223:SF456">
    <property type="entry name" value="MULTIDRUG RESISTANCE-ASSOCIATED PROTEIN LETHAL(2)03659"/>
    <property type="match status" value="1"/>
</dbReference>
<dbReference type="Gene3D" id="1.20.1560.10">
    <property type="entry name" value="ABC transporter type 1, transmembrane domain"/>
    <property type="match status" value="1"/>
</dbReference>
<evidence type="ECO:0000256" key="7">
    <source>
        <dbReference type="ARBA" id="ARBA00022840"/>
    </source>
</evidence>
<comment type="subcellular location">
    <subcellularLocation>
        <location evidence="1">Membrane</location>
        <topology evidence="1">Multi-pass membrane protein</topology>
    </subcellularLocation>
</comment>
<dbReference type="InterPro" id="IPR003593">
    <property type="entry name" value="AAA+_ATPase"/>
</dbReference>
<dbReference type="SUPFAM" id="SSF90123">
    <property type="entry name" value="ABC transporter transmembrane region"/>
    <property type="match status" value="1"/>
</dbReference>
<keyword evidence="5" id="KW-0677">Repeat</keyword>
<evidence type="ECO:0000256" key="6">
    <source>
        <dbReference type="ARBA" id="ARBA00022741"/>
    </source>
</evidence>
<dbReference type="PROSITE" id="PS00211">
    <property type="entry name" value="ABC_TRANSPORTER_1"/>
    <property type="match status" value="2"/>
</dbReference>
<dbReference type="PROSITE" id="PS50893">
    <property type="entry name" value="ABC_TRANSPORTER_2"/>
    <property type="match status" value="2"/>
</dbReference>
<evidence type="ECO:0000256" key="3">
    <source>
        <dbReference type="ARBA" id="ARBA00022448"/>
    </source>
</evidence>
<name>A0A9W8GJ02_9FUNG</name>
<dbReference type="InterPro" id="IPR036640">
    <property type="entry name" value="ABC1_TM_sf"/>
</dbReference>
<keyword evidence="6" id="KW-0547">Nucleotide-binding</keyword>
<dbReference type="InterPro" id="IPR017871">
    <property type="entry name" value="ABC_transporter-like_CS"/>
</dbReference>
<accession>A0A9W8GJ02</accession>
<feature type="domain" description="ABC transporter" evidence="11">
    <location>
        <begin position="744"/>
        <end position="1030"/>
    </location>
</feature>
<dbReference type="InterPro" id="IPR003439">
    <property type="entry name" value="ABC_transporter-like_ATP-bd"/>
</dbReference>
<reference evidence="12" key="1">
    <citation type="submission" date="2022-07" db="EMBL/GenBank/DDBJ databases">
        <title>Phylogenomic reconstructions and comparative analyses of Kickxellomycotina fungi.</title>
        <authorList>
            <person name="Reynolds N.K."/>
            <person name="Stajich J.E."/>
            <person name="Barry K."/>
            <person name="Grigoriev I.V."/>
            <person name="Crous P."/>
            <person name="Smith M.E."/>
        </authorList>
    </citation>
    <scope>NUCLEOTIDE SEQUENCE</scope>
    <source>
        <strain evidence="12">CBS 109367</strain>
    </source>
</reference>
<dbReference type="OrthoDB" id="6500128at2759"/>
<dbReference type="CDD" id="cd03250">
    <property type="entry name" value="ABCC_MRP_domain1"/>
    <property type="match status" value="1"/>
</dbReference>
<dbReference type="AlphaFoldDB" id="A0A9W8GJ02"/>
<evidence type="ECO:0000256" key="9">
    <source>
        <dbReference type="ARBA" id="ARBA00023136"/>
    </source>
</evidence>
<evidence type="ECO:0000256" key="8">
    <source>
        <dbReference type="ARBA" id="ARBA00022989"/>
    </source>
</evidence>
<dbReference type="GO" id="GO:0016020">
    <property type="term" value="C:membrane"/>
    <property type="evidence" value="ECO:0007669"/>
    <property type="project" value="UniProtKB-SubCell"/>
</dbReference>
<feature type="compositionally biased region" description="Polar residues" evidence="10">
    <location>
        <begin position="376"/>
        <end position="396"/>
    </location>
</feature>
<feature type="domain" description="ABC transporter" evidence="11">
    <location>
        <begin position="119"/>
        <end position="349"/>
    </location>
</feature>
<evidence type="ECO:0000313" key="12">
    <source>
        <dbReference type="EMBL" id="KAJ2686678.1"/>
    </source>
</evidence>
<dbReference type="GO" id="GO:0042626">
    <property type="term" value="F:ATPase-coupled transmembrane transporter activity"/>
    <property type="evidence" value="ECO:0007669"/>
    <property type="project" value="TreeGrafter"/>
</dbReference>
<dbReference type="SUPFAM" id="SSF52540">
    <property type="entry name" value="P-loop containing nucleoside triphosphate hydrolases"/>
    <property type="match status" value="2"/>
</dbReference>
<dbReference type="InterPro" id="IPR027417">
    <property type="entry name" value="P-loop_NTPase"/>
</dbReference>
<proteinExistence type="inferred from homology"/>
<keyword evidence="8" id="KW-1133">Transmembrane helix</keyword>
<evidence type="ECO:0000259" key="11">
    <source>
        <dbReference type="PROSITE" id="PS50893"/>
    </source>
</evidence>